<dbReference type="Gene3D" id="3.90.45.10">
    <property type="entry name" value="Peptide deformylase"/>
    <property type="match status" value="1"/>
</dbReference>
<dbReference type="HOGENOM" id="CLU_061901_3_1_11"/>
<name>F2NBG3_CORGP</name>
<evidence type="ECO:0000313" key="3">
    <source>
        <dbReference type="Proteomes" id="UP000006851"/>
    </source>
</evidence>
<sequence>MIKELVRDQALLSQPAKPATAEDAALAKDLLDTLASLEHAGCLAANQIGALKAICVYSDERNEPHVMFNPRLLFGLGASKMREECLTKSEPVTVTRYAKVKIQFDELADGALKTRKRDFTGYTAQMIQHMIDHCRGRLV</sequence>
<evidence type="ECO:0000313" key="2">
    <source>
        <dbReference type="EMBL" id="AEB06699.1"/>
    </source>
</evidence>
<dbReference type="Pfam" id="PF01327">
    <property type="entry name" value="Pep_deformylase"/>
    <property type="match status" value="1"/>
</dbReference>
<dbReference type="PANTHER" id="PTHR10458">
    <property type="entry name" value="PEPTIDE DEFORMYLASE"/>
    <property type="match status" value="1"/>
</dbReference>
<dbReference type="OrthoDB" id="9804313at2"/>
<accession>F2NBG3</accession>
<dbReference type="PANTHER" id="PTHR10458:SF22">
    <property type="entry name" value="PEPTIDE DEFORMYLASE"/>
    <property type="match status" value="1"/>
</dbReference>
<dbReference type="Proteomes" id="UP000006851">
    <property type="component" value="Chromosome"/>
</dbReference>
<reference evidence="3" key="1">
    <citation type="journal article" date="2013" name="Stand. Genomic Sci.">
        <title>Complete genome sequence of Coriobacterium glomerans type strain (PW2(T)) from the midgut of Pyrrhocoris apterus L. (red soldier bug).</title>
        <authorList>
            <person name="Stackebrandt E."/>
            <person name="Zeytun A."/>
            <person name="Lapidus A."/>
            <person name="Nolan M."/>
            <person name="Lucas S."/>
            <person name="Hammon N."/>
            <person name="Deshpande S."/>
            <person name="Cheng J.F."/>
            <person name="Tapia R."/>
            <person name="Goodwin L.A."/>
            <person name="Pitluck S."/>
            <person name="Liolios K."/>
            <person name="Pagani I."/>
            <person name="Ivanova N."/>
            <person name="Mavromatis K."/>
            <person name="Mikhailova N."/>
            <person name="Huntemann M."/>
            <person name="Pati A."/>
            <person name="Chen A."/>
            <person name="Palaniappan K."/>
            <person name="Chang Y.J."/>
            <person name="Land M."/>
            <person name="Hauser L."/>
            <person name="Rohde M."/>
            <person name="Pukall R."/>
            <person name="Goker M."/>
            <person name="Detter J.C."/>
            <person name="Woyke T."/>
            <person name="Bristow J."/>
            <person name="Eisen J.A."/>
            <person name="Markowitz V."/>
            <person name="Hugenholtz P."/>
            <person name="Kyrpides N.C."/>
            <person name="Klenk H.P."/>
        </authorList>
    </citation>
    <scope>NUCLEOTIDE SEQUENCE</scope>
    <source>
        <strain evidence="3">ATCC 49209 / DSM 20642 / JCM 10262 / PW2</strain>
    </source>
</reference>
<dbReference type="STRING" id="700015.Corgl_0585"/>
<protein>
    <submittedName>
        <fullName evidence="2">Formylmethionine deformylase</fullName>
    </submittedName>
</protein>
<comment type="similarity">
    <text evidence="1">Belongs to the polypeptide deformylase family.</text>
</comment>
<dbReference type="KEGG" id="cgo:Corgl_0585"/>
<evidence type="ECO:0000256" key="1">
    <source>
        <dbReference type="ARBA" id="ARBA00010759"/>
    </source>
</evidence>
<dbReference type="GO" id="GO:0042586">
    <property type="term" value="F:peptide deformylase activity"/>
    <property type="evidence" value="ECO:0007669"/>
    <property type="project" value="InterPro"/>
</dbReference>
<dbReference type="SUPFAM" id="SSF56420">
    <property type="entry name" value="Peptide deformylase"/>
    <property type="match status" value="1"/>
</dbReference>
<keyword evidence="3" id="KW-1185">Reference proteome</keyword>
<proteinExistence type="inferred from homology"/>
<gene>
    <name evidence="2" type="ordered locus">Corgl_0585</name>
</gene>
<dbReference type="InterPro" id="IPR023635">
    <property type="entry name" value="Peptide_deformylase"/>
</dbReference>
<dbReference type="InterPro" id="IPR036821">
    <property type="entry name" value="Peptide_deformylase_sf"/>
</dbReference>
<organism evidence="2 3">
    <name type="scientific">Coriobacterium glomerans (strain ATCC 49209 / DSM 20642 / JCM 10262 / PW2)</name>
    <dbReference type="NCBI Taxonomy" id="700015"/>
    <lineage>
        <taxon>Bacteria</taxon>
        <taxon>Bacillati</taxon>
        <taxon>Actinomycetota</taxon>
        <taxon>Coriobacteriia</taxon>
        <taxon>Coriobacteriales</taxon>
        <taxon>Coriobacteriaceae</taxon>
        <taxon>Coriobacterium</taxon>
    </lineage>
</organism>
<dbReference type="eggNOG" id="COG0242">
    <property type="taxonomic scope" value="Bacteria"/>
</dbReference>
<dbReference type="EMBL" id="CP002628">
    <property type="protein sequence ID" value="AEB06699.1"/>
    <property type="molecule type" value="Genomic_DNA"/>
</dbReference>
<dbReference type="RefSeq" id="WP_013708442.1">
    <property type="nucleotide sequence ID" value="NC_015389.1"/>
</dbReference>
<dbReference type="AlphaFoldDB" id="F2NBG3"/>